<dbReference type="PANTHER" id="PTHR11739:SF4">
    <property type="entry name" value="CITRATE SYNTHASE, PEROXISOMAL"/>
    <property type="match status" value="1"/>
</dbReference>
<gene>
    <name evidence="3" type="ORF">FrCorBMG51_21435</name>
</gene>
<dbReference type="InterPro" id="IPR016142">
    <property type="entry name" value="Citrate_synth-like_lrg_a-sub"/>
</dbReference>
<protein>
    <recommendedName>
        <fullName evidence="5">Citrate synthase</fullName>
    </recommendedName>
</protein>
<evidence type="ECO:0000313" key="4">
    <source>
        <dbReference type="Proteomes" id="UP000035425"/>
    </source>
</evidence>
<comment type="similarity">
    <text evidence="1">Belongs to the citrate synthase family.</text>
</comment>
<proteinExistence type="inferred from homology"/>
<dbReference type="EMBL" id="JWIO01000050">
    <property type="protein sequence ID" value="KLL09936.1"/>
    <property type="molecule type" value="Genomic_DNA"/>
</dbReference>
<comment type="caution">
    <text evidence="3">The sequence shown here is derived from an EMBL/GenBank/DDBJ whole genome shotgun (WGS) entry which is preliminary data.</text>
</comment>
<reference evidence="3 4" key="1">
    <citation type="submission" date="2014-12" db="EMBL/GenBank/DDBJ databases">
        <title>Frankia sp. BMG5.1 draft genome.</title>
        <authorList>
            <person name="Gtari M."/>
            <person name="Ghodhbane-Gtari F."/>
            <person name="Nouioui I."/>
            <person name="Ktari A."/>
            <person name="Hezbri K."/>
            <person name="Mimouni W."/>
            <person name="Sbissi I."/>
            <person name="Ayari A."/>
            <person name="Yamanaka T."/>
            <person name="Normand P."/>
            <person name="Tisa L.S."/>
            <person name="Boudabous A."/>
        </authorList>
    </citation>
    <scope>NUCLEOTIDE SEQUENCE [LARGE SCALE GENOMIC DNA]</scope>
    <source>
        <strain evidence="3 4">BMG5.1</strain>
    </source>
</reference>
<dbReference type="PANTHER" id="PTHR11739">
    <property type="entry name" value="CITRATE SYNTHASE"/>
    <property type="match status" value="1"/>
</dbReference>
<name>A0ABR5EZP5_9ACTN</name>
<keyword evidence="2" id="KW-0808">Transferase</keyword>
<organism evidence="3 4">
    <name type="scientific">Protofrankia coriariae</name>
    <dbReference type="NCBI Taxonomy" id="1562887"/>
    <lineage>
        <taxon>Bacteria</taxon>
        <taxon>Bacillati</taxon>
        <taxon>Actinomycetota</taxon>
        <taxon>Actinomycetes</taxon>
        <taxon>Frankiales</taxon>
        <taxon>Frankiaceae</taxon>
        <taxon>Protofrankia</taxon>
    </lineage>
</organism>
<dbReference type="Proteomes" id="UP000035425">
    <property type="component" value="Unassembled WGS sequence"/>
</dbReference>
<accession>A0ABR5EZP5</accession>
<keyword evidence="4" id="KW-1185">Reference proteome</keyword>
<dbReference type="InterPro" id="IPR036969">
    <property type="entry name" value="Citrate_synthase_sf"/>
</dbReference>
<dbReference type="Pfam" id="PF00285">
    <property type="entry name" value="Citrate_synt"/>
    <property type="match status" value="1"/>
</dbReference>
<evidence type="ECO:0000256" key="2">
    <source>
        <dbReference type="ARBA" id="ARBA00022679"/>
    </source>
</evidence>
<dbReference type="Gene3D" id="1.10.580.10">
    <property type="entry name" value="Citrate Synthase, domain 1"/>
    <property type="match status" value="1"/>
</dbReference>
<dbReference type="InterPro" id="IPR002020">
    <property type="entry name" value="Citrate_synthase"/>
</dbReference>
<dbReference type="SUPFAM" id="SSF48256">
    <property type="entry name" value="Citrate synthase"/>
    <property type="match status" value="1"/>
</dbReference>
<evidence type="ECO:0000256" key="1">
    <source>
        <dbReference type="ARBA" id="ARBA00010566"/>
    </source>
</evidence>
<evidence type="ECO:0008006" key="5">
    <source>
        <dbReference type="Google" id="ProtNLM"/>
    </source>
</evidence>
<evidence type="ECO:0000313" key="3">
    <source>
        <dbReference type="EMBL" id="KLL09936.1"/>
    </source>
</evidence>
<sequence>MTTTEPSVRKGLAGVVVDTTAVSMVRPETSSLTYRGYPVQQLAAECSFEEVAYLIWHGELPTTEQLRGFTGSERARRGIDHRAGGVLPAVRPVDRTAGTSPISLIISG</sequence>